<feature type="non-terminal residue" evidence="1">
    <location>
        <position position="1"/>
    </location>
</feature>
<dbReference type="Proteomes" id="UP000007800">
    <property type="component" value="Unassembled WGS sequence"/>
</dbReference>
<dbReference type="EMBL" id="GG675339">
    <property type="protein sequence ID" value="EER13303.1"/>
    <property type="molecule type" value="Genomic_DNA"/>
</dbReference>
<sequence length="58" mass="6337">VPEDIHGWVYAGAVACPKKGIARARLLLEHYESRHPASIDRQQKTLAIIGEVADADVT</sequence>
<evidence type="ECO:0000313" key="1">
    <source>
        <dbReference type="EMBL" id="EER13303.1"/>
    </source>
</evidence>
<protein>
    <submittedName>
        <fullName evidence="1">Uncharacterized protein</fullName>
    </submittedName>
</protein>
<name>C5KQE0_PERM5</name>
<dbReference type="RefSeq" id="XP_002781508.1">
    <property type="nucleotide sequence ID" value="XM_002781462.1"/>
</dbReference>
<evidence type="ECO:0000313" key="2">
    <source>
        <dbReference type="Proteomes" id="UP000007800"/>
    </source>
</evidence>
<dbReference type="AlphaFoldDB" id="C5KQE0"/>
<dbReference type="GeneID" id="9041309"/>
<dbReference type="InParanoid" id="C5KQE0"/>
<organism evidence="2">
    <name type="scientific">Perkinsus marinus (strain ATCC 50983 / TXsc)</name>
    <dbReference type="NCBI Taxonomy" id="423536"/>
    <lineage>
        <taxon>Eukaryota</taxon>
        <taxon>Sar</taxon>
        <taxon>Alveolata</taxon>
        <taxon>Perkinsozoa</taxon>
        <taxon>Perkinsea</taxon>
        <taxon>Perkinsida</taxon>
        <taxon>Perkinsidae</taxon>
        <taxon>Perkinsus</taxon>
    </lineage>
</organism>
<reference evidence="1 2" key="1">
    <citation type="submission" date="2008-07" db="EMBL/GenBank/DDBJ databases">
        <authorList>
            <person name="El-Sayed N."/>
            <person name="Caler E."/>
            <person name="Inman J."/>
            <person name="Amedeo P."/>
            <person name="Hass B."/>
            <person name="Wortman J."/>
        </authorList>
    </citation>
    <scope>NUCLEOTIDE SEQUENCE [LARGE SCALE GENOMIC DNA]</scope>
    <source>
        <strain evidence="2">ATCC 50983 / TXsc</strain>
    </source>
</reference>
<keyword evidence="2" id="KW-1185">Reference proteome</keyword>
<gene>
    <name evidence="1" type="ORF">Pmar_PMAR026767</name>
</gene>
<accession>C5KQE0</accession>
<proteinExistence type="predicted"/>